<reference evidence="7 8" key="1">
    <citation type="submission" date="2019-07" db="EMBL/GenBank/DDBJ databases">
        <title>Draft genome assembly of a fouling barnacle, Amphibalanus amphitrite (Darwin, 1854): The first reference genome for Thecostraca.</title>
        <authorList>
            <person name="Kim W."/>
        </authorList>
    </citation>
    <scope>NUCLEOTIDE SEQUENCE [LARGE SCALE GENOMIC DNA]</scope>
    <source>
        <strain evidence="7">SNU_AA5</strain>
        <tissue evidence="7">Soma without cirri and trophi</tissue>
    </source>
</reference>
<evidence type="ECO:0000256" key="3">
    <source>
        <dbReference type="ARBA" id="ARBA00022692"/>
    </source>
</evidence>
<feature type="transmembrane region" description="Helical" evidence="6">
    <location>
        <begin position="68"/>
        <end position="87"/>
    </location>
</feature>
<dbReference type="Proteomes" id="UP000440578">
    <property type="component" value="Unassembled WGS sequence"/>
</dbReference>
<keyword evidence="5 6" id="KW-0472">Membrane</keyword>
<evidence type="ECO:0000313" key="7">
    <source>
        <dbReference type="EMBL" id="KAF0298022.1"/>
    </source>
</evidence>
<evidence type="ECO:0000313" key="8">
    <source>
        <dbReference type="Proteomes" id="UP000440578"/>
    </source>
</evidence>
<evidence type="ECO:0000256" key="1">
    <source>
        <dbReference type="ARBA" id="ARBA00004141"/>
    </source>
</evidence>
<comment type="similarity">
    <text evidence="2">Belongs to the unc-50 family.</text>
</comment>
<dbReference type="EMBL" id="VIIS01001449">
    <property type="protein sequence ID" value="KAF0298022.1"/>
    <property type="molecule type" value="Genomic_DNA"/>
</dbReference>
<feature type="transmembrane region" description="Helical" evidence="6">
    <location>
        <begin position="94"/>
        <end position="120"/>
    </location>
</feature>
<evidence type="ECO:0000256" key="5">
    <source>
        <dbReference type="ARBA" id="ARBA00023136"/>
    </source>
</evidence>
<accession>A0A6A4W4V0</accession>
<proteinExistence type="inferred from homology"/>
<organism evidence="7 8">
    <name type="scientific">Amphibalanus amphitrite</name>
    <name type="common">Striped barnacle</name>
    <name type="synonym">Balanus amphitrite</name>
    <dbReference type="NCBI Taxonomy" id="1232801"/>
    <lineage>
        <taxon>Eukaryota</taxon>
        <taxon>Metazoa</taxon>
        <taxon>Ecdysozoa</taxon>
        <taxon>Arthropoda</taxon>
        <taxon>Crustacea</taxon>
        <taxon>Multicrustacea</taxon>
        <taxon>Cirripedia</taxon>
        <taxon>Thoracica</taxon>
        <taxon>Thoracicalcarea</taxon>
        <taxon>Balanomorpha</taxon>
        <taxon>Balanoidea</taxon>
        <taxon>Balanidae</taxon>
        <taxon>Amphibalaninae</taxon>
        <taxon>Amphibalanus</taxon>
    </lineage>
</organism>
<sequence>MISHRASCLSAATKRYKYLRRIFKFSQMDFEFAIWQMLYLFVAPQKVYRDFQYRKQTKAQFARDDPAFLVLVTGWIFVSSVCFALVMGLGFWSFILFLLYVVAVDMLLMGVLVATGLWFVSNRYLRHPTEPGQDVEWGFSFDVHMNAFFPALVILHVVQILLYNVVLHSDNFASHLLGNMLWTVALGYYFYITFLGYSALPFLKNTRVFLYPLTLLALSFVAVTASGVNLSRTLMEFYRQRILFSSHL</sequence>
<dbReference type="GO" id="GO:0000139">
    <property type="term" value="C:Golgi membrane"/>
    <property type="evidence" value="ECO:0007669"/>
    <property type="project" value="TreeGrafter"/>
</dbReference>
<dbReference type="Pfam" id="PF05216">
    <property type="entry name" value="UNC-50"/>
    <property type="match status" value="1"/>
</dbReference>
<evidence type="ECO:0000256" key="2">
    <source>
        <dbReference type="ARBA" id="ARBA00006293"/>
    </source>
</evidence>
<feature type="transmembrane region" description="Helical" evidence="6">
    <location>
        <begin position="209"/>
        <end position="231"/>
    </location>
</feature>
<keyword evidence="4 6" id="KW-1133">Transmembrane helix</keyword>
<feature type="transmembrane region" description="Helical" evidence="6">
    <location>
        <begin position="179"/>
        <end position="203"/>
    </location>
</feature>
<comment type="subcellular location">
    <subcellularLocation>
        <location evidence="1">Membrane</location>
        <topology evidence="1">Multi-pass membrane protein</topology>
    </subcellularLocation>
</comment>
<dbReference type="PANTHER" id="PTHR12841:SF6">
    <property type="entry name" value="PROTEIN UNC-50 HOMOLOG"/>
    <property type="match status" value="1"/>
</dbReference>
<dbReference type="PANTHER" id="PTHR12841">
    <property type="entry name" value="PROTEIN UNC-50 HOMOLOG"/>
    <property type="match status" value="1"/>
</dbReference>
<gene>
    <name evidence="7" type="primary">UNC50</name>
    <name evidence="7" type="ORF">FJT64_004607</name>
</gene>
<comment type="caution">
    <text evidence="7">The sequence shown here is derived from an EMBL/GenBank/DDBJ whole genome shotgun (WGS) entry which is preliminary data.</text>
</comment>
<feature type="transmembrane region" description="Helical" evidence="6">
    <location>
        <begin position="30"/>
        <end position="48"/>
    </location>
</feature>
<keyword evidence="8" id="KW-1185">Reference proteome</keyword>
<protein>
    <submittedName>
        <fullName evidence="7">Protein unc-50</fullName>
    </submittedName>
</protein>
<keyword evidence="3 6" id="KW-0812">Transmembrane</keyword>
<evidence type="ECO:0000256" key="4">
    <source>
        <dbReference type="ARBA" id="ARBA00022989"/>
    </source>
</evidence>
<feature type="transmembrane region" description="Helical" evidence="6">
    <location>
        <begin position="147"/>
        <end position="167"/>
    </location>
</feature>
<dbReference type="OrthoDB" id="10027013at2759"/>
<dbReference type="AlphaFoldDB" id="A0A6A4W4V0"/>
<name>A0A6A4W4V0_AMPAM</name>
<evidence type="ECO:0000256" key="6">
    <source>
        <dbReference type="SAM" id="Phobius"/>
    </source>
</evidence>
<dbReference type="InterPro" id="IPR007881">
    <property type="entry name" value="UNC-50"/>
</dbReference>